<protein>
    <submittedName>
        <fullName evidence="1">Uncharacterized protein</fullName>
    </submittedName>
</protein>
<reference evidence="1" key="1">
    <citation type="submission" date="2014-09" db="EMBL/GenBank/DDBJ databases">
        <authorList>
            <person name="Magalhaes I.L.F."/>
            <person name="Oliveira U."/>
            <person name="Santos F.R."/>
            <person name="Vidigal T.H.D.A."/>
            <person name="Brescovit A.D."/>
            <person name="Santos A.J."/>
        </authorList>
    </citation>
    <scope>NUCLEOTIDE SEQUENCE</scope>
    <source>
        <tissue evidence="1">Shoot tissue taken approximately 20 cm above the soil surface</tissue>
    </source>
</reference>
<name>A0A0A9AT72_ARUDO</name>
<accession>A0A0A9AT72</accession>
<evidence type="ECO:0000313" key="1">
    <source>
        <dbReference type="EMBL" id="JAD54331.1"/>
    </source>
</evidence>
<sequence length="54" mass="5806">MNSVSNVRSSDSHIDKAANNMTISRGISKKSAITRLQLKMELHGNGCCPSICEA</sequence>
<reference evidence="1" key="2">
    <citation type="journal article" date="2015" name="Data Brief">
        <title>Shoot transcriptome of the giant reed, Arundo donax.</title>
        <authorList>
            <person name="Barrero R.A."/>
            <person name="Guerrero F.D."/>
            <person name="Moolhuijzen P."/>
            <person name="Goolsby J.A."/>
            <person name="Tidwell J."/>
            <person name="Bellgard S.E."/>
            <person name="Bellgard M.I."/>
        </authorList>
    </citation>
    <scope>NUCLEOTIDE SEQUENCE</scope>
    <source>
        <tissue evidence="1">Shoot tissue taken approximately 20 cm above the soil surface</tissue>
    </source>
</reference>
<dbReference type="AlphaFoldDB" id="A0A0A9AT72"/>
<organism evidence="1">
    <name type="scientific">Arundo donax</name>
    <name type="common">Giant reed</name>
    <name type="synonym">Donax arundinaceus</name>
    <dbReference type="NCBI Taxonomy" id="35708"/>
    <lineage>
        <taxon>Eukaryota</taxon>
        <taxon>Viridiplantae</taxon>
        <taxon>Streptophyta</taxon>
        <taxon>Embryophyta</taxon>
        <taxon>Tracheophyta</taxon>
        <taxon>Spermatophyta</taxon>
        <taxon>Magnoliopsida</taxon>
        <taxon>Liliopsida</taxon>
        <taxon>Poales</taxon>
        <taxon>Poaceae</taxon>
        <taxon>PACMAD clade</taxon>
        <taxon>Arundinoideae</taxon>
        <taxon>Arundineae</taxon>
        <taxon>Arundo</taxon>
    </lineage>
</organism>
<dbReference type="EMBL" id="GBRH01243564">
    <property type="protein sequence ID" value="JAD54331.1"/>
    <property type="molecule type" value="Transcribed_RNA"/>
</dbReference>
<proteinExistence type="predicted"/>